<sequence length="102" mass="11355">MQVTKSKHSSSALLTVYNNVLTDIQTRAKGGRKKTTSKSHRLRGIRFGPAASKDGVLICRQCLEKAEQRHSTEQHSFVQIMVGGDLTEADSRFVSPVDEIKR</sequence>
<comment type="caution">
    <text evidence="1">The sequence shown here is derived from an EMBL/GenBank/DDBJ whole genome shotgun (WGS) entry which is preliminary data.</text>
</comment>
<proteinExistence type="predicted"/>
<gene>
    <name evidence="1" type="ORF">RRG08_008063</name>
</gene>
<name>A0AAE0Z8H5_9GAST</name>
<reference evidence="1" key="1">
    <citation type="journal article" date="2023" name="G3 (Bethesda)">
        <title>A reference genome for the long-term kleptoplast-retaining sea slug Elysia crispata morphotype clarki.</title>
        <authorList>
            <person name="Eastman K.E."/>
            <person name="Pendleton A.L."/>
            <person name="Shaikh M.A."/>
            <person name="Suttiyut T."/>
            <person name="Ogas R."/>
            <person name="Tomko P."/>
            <person name="Gavelis G."/>
            <person name="Widhalm J.R."/>
            <person name="Wisecaver J.H."/>
        </authorList>
    </citation>
    <scope>NUCLEOTIDE SEQUENCE</scope>
    <source>
        <strain evidence="1">ECLA1</strain>
    </source>
</reference>
<organism evidence="1 2">
    <name type="scientific">Elysia crispata</name>
    <name type="common">lettuce slug</name>
    <dbReference type="NCBI Taxonomy" id="231223"/>
    <lineage>
        <taxon>Eukaryota</taxon>
        <taxon>Metazoa</taxon>
        <taxon>Spiralia</taxon>
        <taxon>Lophotrochozoa</taxon>
        <taxon>Mollusca</taxon>
        <taxon>Gastropoda</taxon>
        <taxon>Heterobranchia</taxon>
        <taxon>Euthyneura</taxon>
        <taxon>Panpulmonata</taxon>
        <taxon>Sacoglossa</taxon>
        <taxon>Placobranchoidea</taxon>
        <taxon>Plakobranchidae</taxon>
        <taxon>Elysia</taxon>
    </lineage>
</organism>
<keyword evidence="2" id="KW-1185">Reference proteome</keyword>
<accession>A0AAE0Z8H5</accession>
<dbReference type="AlphaFoldDB" id="A0AAE0Z8H5"/>
<dbReference type="Proteomes" id="UP001283361">
    <property type="component" value="Unassembled WGS sequence"/>
</dbReference>
<evidence type="ECO:0000313" key="2">
    <source>
        <dbReference type="Proteomes" id="UP001283361"/>
    </source>
</evidence>
<protein>
    <submittedName>
        <fullName evidence="1">Uncharacterized protein</fullName>
    </submittedName>
</protein>
<dbReference type="EMBL" id="JAWDGP010004416">
    <property type="protein sequence ID" value="KAK3764645.1"/>
    <property type="molecule type" value="Genomic_DNA"/>
</dbReference>
<evidence type="ECO:0000313" key="1">
    <source>
        <dbReference type="EMBL" id="KAK3764645.1"/>
    </source>
</evidence>